<dbReference type="OrthoDB" id="9809277at2"/>
<evidence type="ECO:0000256" key="7">
    <source>
        <dbReference type="ARBA" id="ARBA00023277"/>
    </source>
</evidence>
<reference evidence="11 12" key="1">
    <citation type="submission" date="2019-02" db="EMBL/GenBank/DDBJ databases">
        <title>Deep-cultivation of Planctomycetes and their phenomic and genomic characterization uncovers novel biology.</title>
        <authorList>
            <person name="Wiegand S."/>
            <person name="Jogler M."/>
            <person name="Boedeker C."/>
            <person name="Pinto D."/>
            <person name="Vollmers J."/>
            <person name="Rivas-Marin E."/>
            <person name="Kohn T."/>
            <person name="Peeters S.H."/>
            <person name="Heuer A."/>
            <person name="Rast P."/>
            <person name="Oberbeckmann S."/>
            <person name="Bunk B."/>
            <person name="Jeske O."/>
            <person name="Meyerdierks A."/>
            <person name="Storesund J.E."/>
            <person name="Kallscheuer N."/>
            <person name="Luecker S."/>
            <person name="Lage O.M."/>
            <person name="Pohl T."/>
            <person name="Merkel B.J."/>
            <person name="Hornburger P."/>
            <person name="Mueller R.-W."/>
            <person name="Bruemmer F."/>
            <person name="Labrenz M."/>
            <person name="Spormann A.M."/>
            <person name="Op Den Camp H."/>
            <person name="Overmann J."/>
            <person name="Amann R."/>
            <person name="Jetten M.S.M."/>
            <person name="Mascher T."/>
            <person name="Medema M.H."/>
            <person name="Devos D.P."/>
            <person name="Kaster A.-K."/>
            <person name="Ovreas L."/>
            <person name="Rohde M."/>
            <person name="Galperin M.Y."/>
            <person name="Jogler C."/>
        </authorList>
    </citation>
    <scope>NUCLEOTIDE SEQUENCE [LARGE SCALE GENOMIC DNA]</scope>
    <source>
        <strain evidence="11 12">CA13</strain>
    </source>
</reference>
<dbReference type="SUPFAM" id="SSF51445">
    <property type="entry name" value="(Trans)glycosidases"/>
    <property type="match status" value="1"/>
</dbReference>
<dbReference type="Pfam" id="PF00331">
    <property type="entry name" value="Glyco_hydro_10"/>
    <property type="match status" value="1"/>
</dbReference>
<dbReference type="SMART" id="SM00633">
    <property type="entry name" value="Glyco_10"/>
    <property type="match status" value="1"/>
</dbReference>
<dbReference type="RefSeq" id="WP_146397496.1">
    <property type="nucleotide sequence ID" value="NZ_SJPJ01000001.1"/>
</dbReference>
<keyword evidence="6 11" id="KW-0378">Hydrolase</keyword>
<feature type="domain" description="GH10" evidence="10">
    <location>
        <begin position="276"/>
        <end position="569"/>
    </location>
</feature>
<evidence type="ECO:0000313" key="12">
    <source>
        <dbReference type="Proteomes" id="UP000315010"/>
    </source>
</evidence>
<dbReference type="InterPro" id="IPR044846">
    <property type="entry name" value="GH10"/>
</dbReference>
<dbReference type="GO" id="GO:0031176">
    <property type="term" value="F:endo-1,4-beta-xylanase activity"/>
    <property type="evidence" value="ECO:0007669"/>
    <property type="project" value="UniProtKB-EC"/>
</dbReference>
<keyword evidence="7" id="KW-0119">Carbohydrate metabolism</keyword>
<evidence type="ECO:0000256" key="3">
    <source>
        <dbReference type="ARBA" id="ARBA00012590"/>
    </source>
</evidence>
<dbReference type="Gene3D" id="3.20.20.80">
    <property type="entry name" value="Glycosidases"/>
    <property type="match status" value="1"/>
</dbReference>
<comment type="catalytic activity">
    <reaction evidence="1">
        <text>Endohydrolysis of (1-&gt;4)-beta-D-xylosidic linkages in xylans.</text>
        <dbReference type="EC" id="3.2.1.8"/>
    </reaction>
</comment>
<dbReference type="GO" id="GO:0045493">
    <property type="term" value="P:xylan catabolic process"/>
    <property type="evidence" value="ECO:0007669"/>
    <property type="project" value="UniProtKB-KW"/>
</dbReference>
<organism evidence="11 12">
    <name type="scientific">Novipirellula herctigrandis</name>
    <dbReference type="NCBI Taxonomy" id="2527986"/>
    <lineage>
        <taxon>Bacteria</taxon>
        <taxon>Pseudomonadati</taxon>
        <taxon>Planctomycetota</taxon>
        <taxon>Planctomycetia</taxon>
        <taxon>Pirellulales</taxon>
        <taxon>Pirellulaceae</taxon>
        <taxon>Novipirellula</taxon>
    </lineage>
</organism>
<evidence type="ECO:0000256" key="9">
    <source>
        <dbReference type="ARBA" id="ARBA00023326"/>
    </source>
</evidence>
<dbReference type="EMBL" id="SJPJ01000001">
    <property type="protein sequence ID" value="TWT81527.1"/>
    <property type="molecule type" value="Genomic_DNA"/>
</dbReference>
<dbReference type="PROSITE" id="PS51760">
    <property type="entry name" value="GH10_2"/>
    <property type="match status" value="1"/>
</dbReference>
<dbReference type="Proteomes" id="UP000315010">
    <property type="component" value="Unassembled WGS sequence"/>
</dbReference>
<evidence type="ECO:0000256" key="8">
    <source>
        <dbReference type="ARBA" id="ARBA00023295"/>
    </source>
</evidence>
<evidence type="ECO:0000256" key="1">
    <source>
        <dbReference type="ARBA" id="ARBA00000681"/>
    </source>
</evidence>
<evidence type="ECO:0000256" key="4">
    <source>
        <dbReference type="ARBA" id="ARBA00022651"/>
    </source>
</evidence>
<evidence type="ECO:0000256" key="6">
    <source>
        <dbReference type="ARBA" id="ARBA00022801"/>
    </source>
</evidence>
<keyword evidence="8 11" id="KW-0326">Glycosidase</keyword>
<keyword evidence="12" id="KW-1185">Reference proteome</keyword>
<accession>A0A5C5Z3J5</accession>
<proteinExistence type="inferred from homology"/>
<keyword evidence="4 11" id="KW-0858">Xylan degradation</keyword>
<evidence type="ECO:0000256" key="5">
    <source>
        <dbReference type="ARBA" id="ARBA00022729"/>
    </source>
</evidence>
<gene>
    <name evidence="11" type="primary">xynZ_3</name>
    <name evidence="11" type="ORF">CA13_29800</name>
</gene>
<comment type="caution">
    <text evidence="11">The sequence shown here is derived from an EMBL/GenBank/DDBJ whole genome shotgun (WGS) entry which is preliminary data.</text>
</comment>
<dbReference type="InterPro" id="IPR001000">
    <property type="entry name" value="GH10_dom"/>
</dbReference>
<protein>
    <recommendedName>
        <fullName evidence="3">endo-1,4-beta-xylanase</fullName>
        <ecNumber evidence="3">3.2.1.8</ecNumber>
    </recommendedName>
</protein>
<comment type="similarity">
    <text evidence="2">Belongs to the glycosyl hydrolase 10 (cellulase F) family.</text>
</comment>
<dbReference type="EC" id="3.2.1.8" evidence="3"/>
<evidence type="ECO:0000256" key="2">
    <source>
        <dbReference type="ARBA" id="ARBA00007495"/>
    </source>
</evidence>
<keyword evidence="9" id="KW-0624">Polysaccharide degradation</keyword>
<evidence type="ECO:0000313" key="11">
    <source>
        <dbReference type="EMBL" id="TWT81527.1"/>
    </source>
</evidence>
<dbReference type="PANTHER" id="PTHR31490:SF88">
    <property type="entry name" value="BETA-XYLANASE"/>
    <property type="match status" value="1"/>
</dbReference>
<keyword evidence="5" id="KW-0732">Signal</keyword>
<sequence>MFESNQQVNGTFLFALLMMLVTSITYADDPIVPPPGGQDLLSFQRDSKLRFHKSNVEATAAWTQVKDVPLEAIYQVESDVRFCAPENMQVIVPIDAAIKKGDVMLLSFWICRPGAGGQPNNVYFSVQSETEQSQYEYKLSAYREWKQHVRSFVATADCDPASSNAIFELGEAGTIAQIAELRLINYGADYDIKTLPRSTVNYKGREFDAQWREDALARIEKIRKADITVQVVDARDNPIQDAKVTIQMQRHAFGFGNAVNAYLLGGNESMFPYAKVRNGTSVTSTWSDAQKYREIVKKYFNCVTFESELRPHVWKKQMSGTPDGNSLHKVFTQQAIPWLQANNVDIRGHYLAWAAMDFNAMEKQFIGNPDAHRQWLWEHMADVLRKTSLFVSEWDTINHIIAWGKHTYEIEYGGMQIYADIMKEARRLAPNATHAINEGKVLPDGYKREPYKRVIRFLNEQGQAPDTVGFMGHFELMTLTPPEELLEVYDRFAEIAPRLQLSEFDVEAGDDEQLQADYFRDVMIATFSHPNFVSIVQWGFWEKAHWKPAAALWRADWSLKPSGKVFVDLVAKQWWTDETARTNAAGNCQVRGFLGDYHVTVEREGQIVMKKATLNREGAMIRFKLK</sequence>
<evidence type="ECO:0000259" key="10">
    <source>
        <dbReference type="PROSITE" id="PS51760"/>
    </source>
</evidence>
<dbReference type="AlphaFoldDB" id="A0A5C5Z3J5"/>
<dbReference type="InterPro" id="IPR017853">
    <property type="entry name" value="GH"/>
</dbReference>
<dbReference type="PANTHER" id="PTHR31490">
    <property type="entry name" value="GLYCOSYL HYDROLASE"/>
    <property type="match status" value="1"/>
</dbReference>
<name>A0A5C5Z3J5_9BACT</name>